<evidence type="ECO:0000256" key="4">
    <source>
        <dbReference type="PIRSR" id="PIRSR006806-1"/>
    </source>
</evidence>
<proteinExistence type="inferred from homology"/>
<dbReference type="InterPro" id="IPR002698">
    <property type="entry name" value="FTHF_cligase"/>
</dbReference>
<dbReference type="NCBIfam" id="TIGR02727">
    <property type="entry name" value="MTHFS_bact"/>
    <property type="match status" value="1"/>
</dbReference>
<dbReference type="GO" id="GO:0005524">
    <property type="term" value="F:ATP binding"/>
    <property type="evidence" value="ECO:0007669"/>
    <property type="project" value="UniProtKB-KW"/>
</dbReference>
<comment type="catalytic activity">
    <reaction evidence="5">
        <text>(6S)-5-formyl-5,6,7,8-tetrahydrofolate + ATP = (6R)-5,10-methenyltetrahydrofolate + ADP + phosphate</text>
        <dbReference type="Rhea" id="RHEA:10488"/>
        <dbReference type="ChEBI" id="CHEBI:30616"/>
        <dbReference type="ChEBI" id="CHEBI:43474"/>
        <dbReference type="ChEBI" id="CHEBI:57455"/>
        <dbReference type="ChEBI" id="CHEBI:57457"/>
        <dbReference type="ChEBI" id="CHEBI:456216"/>
        <dbReference type="EC" id="6.3.3.2"/>
    </reaction>
</comment>
<name>A0A2V3U9E7_9HYPH</name>
<dbReference type="PIRSF" id="PIRSF006806">
    <property type="entry name" value="FTHF_cligase"/>
    <property type="match status" value="1"/>
</dbReference>
<dbReference type="GO" id="GO:0030272">
    <property type="term" value="F:5-formyltetrahydrofolate cyclo-ligase activity"/>
    <property type="evidence" value="ECO:0007669"/>
    <property type="project" value="UniProtKB-EC"/>
</dbReference>
<keyword evidence="2 4" id="KW-0547">Nucleotide-binding</keyword>
<protein>
    <recommendedName>
        <fullName evidence="5">5-formyltetrahydrofolate cyclo-ligase</fullName>
        <ecNumber evidence="5">6.3.3.2</ecNumber>
    </recommendedName>
</protein>
<comment type="cofactor">
    <cofactor evidence="5">
        <name>Mg(2+)</name>
        <dbReference type="ChEBI" id="CHEBI:18420"/>
    </cofactor>
</comment>
<comment type="similarity">
    <text evidence="1 5">Belongs to the 5-formyltetrahydrofolate cyclo-ligase family.</text>
</comment>
<dbReference type="GO" id="GO:0035999">
    <property type="term" value="P:tetrahydrofolate interconversion"/>
    <property type="evidence" value="ECO:0007669"/>
    <property type="project" value="TreeGrafter"/>
</dbReference>
<evidence type="ECO:0000256" key="2">
    <source>
        <dbReference type="ARBA" id="ARBA00022741"/>
    </source>
</evidence>
<keyword evidence="5" id="KW-0479">Metal-binding</keyword>
<dbReference type="InterPro" id="IPR024185">
    <property type="entry name" value="FTHF_cligase-like_sf"/>
</dbReference>
<dbReference type="SUPFAM" id="SSF100950">
    <property type="entry name" value="NagB/RpiA/CoA transferase-like"/>
    <property type="match status" value="1"/>
</dbReference>
<dbReference type="EC" id="6.3.3.2" evidence="5"/>
<dbReference type="Pfam" id="PF01812">
    <property type="entry name" value="5-FTHF_cyc-lig"/>
    <property type="match status" value="1"/>
</dbReference>
<accession>A0A2V3U9E7</accession>
<evidence type="ECO:0000256" key="5">
    <source>
        <dbReference type="RuleBase" id="RU361279"/>
    </source>
</evidence>
<feature type="binding site" evidence="4">
    <location>
        <begin position="147"/>
        <end position="155"/>
    </location>
    <ligand>
        <name>ATP</name>
        <dbReference type="ChEBI" id="CHEBI:30616"/>
    </ligand>
</feature>
<keyword evidence="5" id="KW-0460">Magnesium</keyword>
<dbReference type="InterPro" id="IPR037171">
    <property type="entry name" value="NagB/RpiA_transferase-like"/>
</dbReference>
<dbReference type="GO" id="GO:0046872">
    <property type="term" value="F:metal ion binding"/>
    <property type="evidence" value="ECO:0007669"/>
    <property type="project" value="UniProtKB-KW"/>
</dbReference>
<evidence type="ECO:0000256" key="1">
    <source>
        <dbReference type="ARBA" id="ARBA00010638"/>
    </source>
</evidence>
<keyword evidence="7" id="KW-1185">Reference proteome</keyword>
<evidence type="ECO:0000313" key="6">
    <source>
        <dbReference type="EMBL" id="PXW60329.1"/>
    </source>
</evidence>
<dbReference type="Gene3D" id="3.40.50.10420">
    <property type="entry name" value="NagB/RpiA/CoA transferase-like"/>
    <property type="match status" value="1"/>
</dbReference>
<dbReference type="Proteomes" id="UP000248021">
    <property type="component" value="Unassembled WGS sequence"/>
</dbReference>
<sequence>MAPRFSQRVEPLNDRPIAALKSELRAALLAARKTFASSDGAAASTALAARVIELPVFAQRDAAVGGYWPIRGEVDPRPLLAALDARGVPTGLPVIVEDDLAFHLWRDGDPLLSAGLGTFGPDPAAAPIVRPSILLVPLVAFDRRGHRLGYGRGFYDRVIARLRAGGPLTTIGLAYAMQEVPVVPTEPHDQPLDYIATEHEVLGMKSSA</sequence>
<dbReference type="GO" id="GO:0009396">
    <property type="term" value="P:folic acid-containing compound biosynthetic process"/>
    <property type="evidence" value="ECO:0007669"/>
    <property type="project" value="TreeGrafter"/>
</dbReference>
<keyword evidence="6" id="KW-0436">Ligase</keyword>
<reference evidence="6 7" key="1">
    <citation type="submission" date="2018-05" db="EMBL/GenBank/DDBJ databases">
        <title>Genomic Encyclopedia of Type Strains, Phase IV (KMG-IV): sequencing the most valuable type-strain genomes for metagenomic binning, comparative biology and taxonomic classification.</title>
        <authorList>
            <person name="Goeker M."/>
        </authorList>
    </citation>
    <scope>NUCLEOTIDE SEQUENCE [LARGE SCALE GENOMIC DNA]</scope>
    <source>
        <strain evidence="6 7">DSM 6462</strain>
    </source>
</reference>
<dbReference type="AlphaFoldDB" id="A0A2V3U9E7"/>
<evidence type="ECO:0000313" key="7">
    <source>
        <dbReference type="Proteomes" id="UP000248021"/>
    </source>
</evidence>
<gene>
    <name evidence="6" type="ORF">C7450_104384</name>
</gene>
<feature type="binding site" evidence="4">
    <location>
        <position position="73"/>
    </location>
    <ligand>
        <name>substrate</name>
    </ligand>
</feature>
<dbReference type="PANTHER" id="PTHR23407:SF1">
    <property type="entry name" value="5-FORMYLTETRAHYDROFOLATE CYCLO-LIGASE"/>
    <property type="match status" value="1"/>
</dbReference>
<dbReference type="PANTHER" id="PTHR23407">
    <property type="entry name" value="ATPASE INHIBITOR/5-FORMYLTETRAHYDROFOLATE CYCLO-LIGASE"/>
    <property type="match status" value="1"/>
</dbReference>
<keyword evidence="3 4" id="KW-0067">ATP-binding</keyword>
<dbReference type="EMBL" id="QJJK01000004">
    <property type="protein sequence ID" value="PXW60329.1"/>
    <property type="molecule type" value="Genomic_DNA"/>
</dbReference>
<comment type="caution">
    <text evidence="6">The sequence shown here is derived from an EMBL/GenBank/DDBJ whole genome shotgun (WGS) entry which is preliminary data.</text>
</comment>
<organism evidence="6 7">
    <name type="scientific">Chelatococcus asaccharovorans</name>
    <dbReference type="NCBI Taxonomy" id="28210"/>
    <lineage>
        <taxon>Bacteria</taxon>
        <taxon>Pseudomonadati</taxon>
        <taxon>Pseudomonadota</taxon>
        <taxon>Alphaproteobacteria</taxon>
        <taxon>Hyphomicrobiales</taxon>
        <taxon>Chelatococcaceae</taxon>
        <taxon>Chelatococcus</taxon>
    </lineage>
</organism>
<feature type="binding site" evidence="4">
    <location>
        <begin position="21"/>
        <end position="25"/>
    </location>
    <ligand>
        <name>ATP</name>
        <dbReference type="ChEBI" id="CHEBI:30616"/>
    </ligand>
</feature>
<evidence type="ECO:0000256" key="3">
    <source>
        <dbReference type="ARBA" id="ARBA00022840"/>
    </source>
</evidence>